<dbReference type="Proteomes" id="UP001163324">
    <property type="component" value="Chromosome 5"/>
</dbReference>
<comment type="caution">
    <text evidence="1">The sequence shown here is derived from an EMBL/GenBank/DDBJ whole genome shotgun (WGS) entry which is preliminary data.</text>
</comment>
<evidence type="ECO:0000313" key="1">
    <source>
        <dbReference type="EMBL" id="KAI9899566.1"/>
    </source>
</evidence>
<name>A0ACC0UZV9_9HYPO</name>
<dbReference type="EMBL" id="CM047944">
    <property type="protein sequence ID" value="KAI9899566.1"/>
    <property type="molecule type" value="Genomic_DNA"/>
</dbReference>
<keyword evidence="2" id="KW-1185">Reference proteome</keyword>
<protein>
    <submittedName>
        <fullName evidence="1">Uncharacterized protein</fullName>
    </submittedName>
</protein>
<sequence>MAFSFGFSGEDIDTSLDDGQAPQLPPPPSTAGAFPVQGKPQLPPTHHPLDDALRRLPSRVSWSYLETTLDDGTAVRLPRRDLWDVRVQLMAEDDGAGGGESGGGGEGLDGLGSHDVKTGVYEGGFKSWESSIDLIKVLATNSEGCFSEGVEPVNVVELGCGTALPSLAILQTALSNNSASRRKLHLTLADYNPSVLLLVTLPNVLVTWALAQTSTPLIAEALAAEGELEISPELLSAFCSHLAESNISLSLLSGGWSPDFVDLIYEHTPSSASLTLMLGSETIYSPFALQSFTETIFSIYNRDHQRGAKSVAYVAAKKLYFGVGGSLDDFITGAQERGAIVKTMREELEGVRRGVVRCSLTDD</sequence>
<evidence type="ECO:0000313" key="2">
    <source>
        <dbReference type="Proteomes" id="UP001163324"/>
    </source>
</evidence>
<organism evidence="1 2">
    <name type="scientific">Trichothecium roseum</name>
    <dbReference type="NCBI Taxonomy" id="47278"/>
    <lineage>
        <taxon>Eukaryota</taxon>
        <taxon>Fungi</taxon>
        <taxon>Dikarya</taxon>
        <taxon>Ascomycota</taxon>
        <taxon>Pezizomycotina</taxon>
        <taxon>Sordariomycetes</taxon>
        <taxon>Hypocreomycetidae</taxon>
        <taxon>Hypocreales</taxon>
        <taxon>Hypocreales incertae sedis</taxon>
        <taxon>Trichothecium</taxon>
    </lineage>
</organism>
<gene>
    <name evidence="1" type="ORF">N3K66_006027</name>
</gene>
<reference evidence="1" key="1">
    <citation type="submission" date="2022-10" db="EMBL/GenBank/DDBJ databases">
        <title>Complete Genome of Trichothecium roseum strain YXFP-22015, a Plant Pathogen Isolated from Citrus.</title>
        <authorList>
            <person name="Wang Y."/>
            <person name="Zhu L."/>
        </authorList>
    </citation>
    <scope>NUCLEOTIDE SEQUENCE</scope>
    <source>
        <strain evidence="1">YXFP-22015</strain>
    </source>
</reference>
<proteinExistence type="predicted"/>
<accession>A0ACC0UZV9</accession>